<dbReference type="SUPFAM" id="SSF56214">
    <property type="entry name" value="4'-phosphopantetheinyl transferase"/>
    <property type="match status" value="1"/>
</dbReference>
<organism evidence="3 4">
    <name type="scientific">Sporormia fimetaria CBS 119925</name>
    <dbReference type="NCBI Taxonomy" id="1340428"/>
    <lineage>
        <taxon>Eukaryota</taxon>
        <taxon>Fungi</taxon>
        <taxon>Dikarya</taxon>
        <taxon>Ascomycota</taxon>
        <taxon>Pezizomycotina</taxon>
        <taxon>Dothideomycetes</taxon>
        <taxon>Pleosporomycetidae</taxon>
        <taxon>Pleosporales</taxon>
        <taxon>Sporormiaceae</taxon>
        <taxon>Sporormia</taxon>
    </lineage>
</organism>
<keyword evidence="1" id="KW-0808">Transferase</keyword>
<proteinExistence type="predicted"/>
<evidence type="ECO:0000259" key="2">
    <source>
        <dbReference type="Pfam" id="PF01648"/>
    </source>
</evidence>
<dbReference type="Gene3D" id="3.90.470.20">
    <property type="entry name" value="4'-phosphopantetheinyl transferase domain"/>
    <property type="match status" value="1"/>
</dbReference>
<dbReference type="Proteomes" id="UP000799440">
    <property type="component" value="Unassembled WGS sequence"/>
</dbReference>
<dbReference type="EMBL" id="MU006568">
    <property type="protein sequence ID" value="KAF2748800.1"/>
    <property type="molecule type" value="Genomic_DNA"/>
</dbReference>
<dbReference type="Pfam" id="PF01648">
    <property type="entry name" value="ACPS"/>
    <property type="match status" value="1"/>
</dbReference>
<protein>
    <recommendedName>
        <fullName evidence="2">4'-phosphopantetheinyl transferase domain-containing protein</fullName>
    </recommendedName>
</protein>
<name>A0A6A6VGT0_9PLEO</name>
<dbReference type="GO" id="GO:0008897">
    <property type="term" value="F:holo-[acyl-carrier-protein] synthase activity"/>
    <property type="evidence" value="ECO:0007669"/>
    <property type="project" value="InterPro"/>
</dbReference>
<dbReference type="OrthoDB" id="15433at2759"/>
<gene>
    <name evidence="3" type="ORF">M011DRAFT_476175</name>
</gene>
<keyword evidence="4" id="KW-1185">Reference proteome</keyword>
<evidence type="ECO:0000313" key="3">
    <source>
        <dbReference type="EMBL" id="KAF2748800.1"/>
    </source>
</evidence>
<dbReference type="InterPro" id="IPR037143">
    <property type="entry name" value="4-PPantetheinyl_Trfase_dom_sf"/>
</dbReference>
<dbReference type="InterPro" id="IPR008278">
    <property type="entry name" value="4-PPantetheinyl_Trfase_dom"/>
</dbReference>
<evidence type="ECO:0000313" key="4">
    <source>
        <dbReference type="Proteomes" id="UP000799440"/>
    </source>
</evidence>
<feature type="domain" description="4'-phosphopantetheinyl transferase" evidence="2">
    <location>
        <begin position="12"/>
        <end position="89"/>
    </location>
</feature>
<reference evidence="3" key="1">
    <citation type="journal article" date="2020" name="Stud. Mycol.">
        <title>101 Dothideomycetes genomes: a test case for predicting lifestyles and emergence of pathogens.</title>
        <authorList>
            <person name="Haridas S."/>
            <person name="Albert R."/>
            <person name="Binder M."/>
            <person name="Bloem J."/>
            <person name="Labutti K."/>
            <person name="Salamov A."/>
            <person name="Andreopoulos B."/>
            <person name="Baker S."/>
            <person name="Barry K."/>
            <person name="Bills G."/>
            <person name="Bluhm B."/>
            <person name="Cannon C."/>
            <person name="Castanera R."/>
            <person name="Culley D."/>
            <person name="Daum C."/>
            <person name="Ezra D."/>
            <person name="Gonzalez J."/>
            <person name="Henrissat B."/>
            <person name="Kuo A."/>
            <person name="Liang C."/>
            <person name="Lipzen A."/>
            <person name="Lutzoni F."/>
            <person name="Magnuson J."/>
            <person name="Mondo S."/>
            <person name="Nolan M."/>
            <person name="Ohm R."/>
            <person name="Pangilinan J."/>
            <person name="Park H.-J."/>
            <person name="Ramirez L."/>
            <person name="Alfaro M."/>
            <person name="Sun H."/>
            <person name="Tritt A."/>
            <person name="Yoshinaga Y."/>
            <person name="Zwiers L.-H."/>
            <person name="Turgeon B."/>
            <person name="Goodwin S."/>
            <person name="Spatafora J."/>
            <person name="Crous P."/>
            <person name="Grigoriev I."/>
        </authorList>
    </citation>
    <scope>NUCLEOTIDE SEQUENCE</scope>
    <source>
        <strain evidence="3">CBS 119925</strain>
    </source>
</reference>
<dbReference type="GO" id="GO:0000287">
    <property type="term" value="F:magnesium ion binding"/>
    <property type="evidence" value="ECO:0007669"/>
    <property type="project" value="InterPro"/>
</dbReference>
<sequence>MPPQPFPVALRLGIDTCYIPRVQALLSKYPSGQLKEPRFLSKLLTWPERQYFLHRFGDAGLAAETEKLNKMGQFLAGRWAAKEACRKACEHFGKTTQMQRIIILPVGFGNGKPGSSRRPQGLILREAIPPLSRYLKPYLRSLVFNLDEMEGQLCEVSITHDGDYAQAVALVPEIK</sequence>
<dbReference type="AlphaFoldDB" id="A0A6A6VGT0"/>
<accession>A0A6A6VGT0</accession>
<evidence type="ECO:0000256" key="1">
    <source>
        <dbReference type="ARBA" id="ARBA00022679"/>
    </source>
</evidence>